<feature type="non-terminal residue" evidence="2">
    <location>
        <position position="1"/>
    </location>
</feature>
<feature type="compositionally biased region" description="Polar residues" evidence="1">
    <location>
        <begin position="34"/>
        <end position="45"/>
    </location>
</feature>
<dbReference type="EMBL" id="CAJOBJ010179462">
    <property type="protein sequence ID" value="CAF4912756.1"/>
    <property type="molecule type" value="Genomic_DNA"/>
</dbReference>
<evidence type="ECO:0000313" key="3">
    <source>
        <dbReference type="EMBL" id="CAF4709407.1"/>
    </source>
</evidence>
<dbReference type="EMBL" id="CAJOBH010138431">
    <property type="protein sequence ID" value="CAF4793142.1"/>
    <property type="molecule type" value="Genomic_DNA"/>
</dbReference>
<dbReference type="Proteomes" id="UP000681720">
    <property type="component" value="Unassembled WGS sequence"/>
</dbReference>
<protein>
    <submittedName>
        <fullName evidence="2">Uncharacterized protein</fullName>
    </submittedName>
</protein>
<feature type="non-terminal residue" evidence="2">
    <location>
        <position position="80"/>
    </location>
</feature>
<reference evidence="2" key="1">
    <citation type="submission" date="2021-02" db="EMBL/GenBank/DDBJ databases">
        <authorList>
            <person name="Nowell W R."/>
        </authorList>
    </citation>
    <scope>NUCLEOTIDE SEQUENCE</scope>
</reference>
<feature type="compositionally biased region" description="Low complexity" evidence="1">
    <location>
        <begin position="1"/>
        <end position="33"/>
    </location>
</feature>
<evidence type="ECO:0000313" key="5">
    <source>
        <dbReference type="EMBL" id="CAF4912756.1"/>
    </source>
</evidence>
<dbReference type="Proteomes" id="UP000681967">
    <property type="component" value="Unassembled WGS sequence"/>
</dbReference>
<evidence type="ECO:0000313" key="2">
    <source>
        <dbReference type="EMBL" id="CAF1450272.1"/>
    </source>
</evidence>
<comment type="caution">
    <text evidence="2">The sequence shown here is derived from an EMBL/GenBank/DDBJ whole genome shotgun (WGS) entry which is preliminary data.</text>
</comment>
<accession>A0A815PIS6</accession>
<evidence type="ECO:0000313" key="4">
    <source>
        <dbReference type="EMBL" id="CAF4793142.1"/>
    </source>
</evidence>
<feature type="region of interest" description="Disordered" evidence="1">
    <location>
        <begin position="1"/>
        <end position="45"/>
    </location>
</feature>
<dbReference type="EMBL" id="CAJNOW010005448">
    <property type="protein sequence ID" value="CAF1450272.1"/>
    <property type="molecule type" value="Genomic_DNA"/>
</dbReference>
<gene>
    <name evidence="4" type="ORF">BYL167_LOCUS47810</name>
    <name evidence="3" type="ORF">GIL414_LOCUS43387</name>
    <name evidence="5" type="ORF">GIL414_LOCUS52404</name>
    <name evidence="2" type="ORF">KQP761_LOCUS11968</name>
</gene>
<sequence length="80" mass="8766">QQATTTSKSSSQASPSLNVPVNSLLSSPNNNLLTESTKNNNNTVKNYDQLPEYKLFSSNAPSIHNLLFGNNENCQQSQRP</sequence>
<name>A0A815PIS6_9BILA</name>
<dbReference type="AlphaFoldDB" id="A0A815PIS6"/>
<proteinExistence type="predicted"/>
<dbReference type="Proteomes" id="UP000663834">
    <property type="component" value="Unassembled WGS sequence"/>
</dbReference>
<dbReference type="EMBL" id="CAJOBJ010128174">
    <property type="protein sequence ID" value="CAF4709407.1"/>
    <property type="molecule type" value="Genomic_DNA"/>
</dbReference>
<evidence type="ECO:0000256" key="1">
    <source>
        <dbReference type="SAM" id="MobiDB-lite"/>
    </source>
</evidence>
<organism evidence="2 6">
    <name type="scientific">Rotaria magnacalcarata</name>
    <dbReference type="NCBI Taxonomy" id="392030"/>
    <lineage>
        <taxon>Eukaryota</taxon>
        <taxon>Metazoa</taxon>
        <taxon>Spiralia</taxon>
        <taxon>Gnathifera</taxon>
        <taxon>Rotifera</taxon>
        <taxon>Eurotatoria</taxon>
        <taxon>Bdelloidea</taxon>
        <taxon>Philodinida</taxon>
        <taxon>Philodinidae</taxon>
        <taxon>Rotaria</taxon>
    </lineage>
</organism>
<evidence type="ECO:0000313" key="6">
    <source>
        <dbReference type="Proteomes" id="UP000663834"/>
    </source>
</evidence>